<dbReference type="AlphaFoldDB" id="A0AAN1FI91"/>
<evidence type="ECO:0000313" key="2">
    <source>
        <dbReference type="EMBL" id="ASI91088.1"/>
    </source>
</evidence>
<name>A0AAN1FI91_9VIBR</name>
<dbReference type="EMBL" id="CP018308">
    <property type="protein sequence ID" value="ASI91088.1"/>
    <property type="molecule type" value="Genomic_DNA"/>
</dbReference>
<protein>
    <submittedName>
        <fullName evidence="2">Pilus assembly protein</fullName>
    </submittedName>
</protein>
<reference evidence="3" key="1">
    <citation type="submission" date="2016-12" db="EMBL/GenBank/DDBJ databases">
        <title>Comparative genomic analysis reveals the diversity, evolution, and environmental adaptation strategies of the genus Vibrio.</title>
        <authorList>
            <person name="Lin H."/>
            <person name="Wang X."/>
            <person name="Zhang X.-H."/>
        </authorList>
    </citation>
    <scope>NUCLEOTIDE SEQUENCE [LARGE SCALE GENOMIC DNA]</scope>
    <source>
        <strain evidence="3">QT6D1</strain>
    </source>
</reference>
<evidence type="ECO:0000313" key="3">
    <source>
        <dbReference type="Proteomes" id="UP000197092"/>
    </source>
</evidence>
<dbReference type="InterPro" id="IPR028087">
    <property type="entry name" value="Tad_N"/>
</dbReference>
<organism evidence="2 3">
    <name type="scientific">Vibrio mediterranei</name>
    <dbReference type="NCBI Taxonomy" id="689"/>
    <lineage>
        <taxon>Bacteria</taxon>
        <taxon>Pseudomonadati</taxon>
        <taxon>Pseudomonadota</taxon>
        <taxon>Gammaproteobacteria</taxon>
        <taxon>Vibrionales</taxon>
        <taxon>Vibrionaceae</taxon>
        <taxon>Vibrio</taxon>
    </lineage>
</organism>
<accession>A0AAN1FI91</accession>
<feature type="domain" description="Putative Flp pilus-assembly TadG-like N-terminal" evidence="1">
    <location>
        <begin position="22"/>
        <end position="61"/>
    </location>
</feature>
<gene>
    <name evidence="2" type="ORF">BSZ05_15480</name>
</gene>
<sequence>MFKHRIRYRSRRNQKGLTLVLITMVLVVFLVFAAFAVDVNHALLSKTRLQNGVDAAALASAVKVSAGETDAVAQSIAIQTLTTMYAASGNTEIDIPAESISVQFSNDPQDFGSTYDDSLDTYIRVSVSDVPLNSYFLGYFGFDKAGAASAVAGPSSTIIYACNVVPMAVCAAPVSGTNDFLGYTFQTVYELKVADKNATEMGPGNFQLLDFGSGGSSVREYLAGGFVGCVDITSSVTTKPGASIGPVGQGLNTRFGDYSGGGMTSSTYPPDIYIKEPTTLAETDANGDVVYDNSWMHADYETESASCSGSASGSCTSGENGRRILPVPMVDCDGASGGTTELPLLAVGCFFLLQKAPNNNGAKDGVYGEFIEDCTITNGTTGVTPSSEGIFKIQLYRDPLSGES</sequence>
<dbReference type="Pfam" id="PF13400">
    <property type="entry name" value="Tad"/>
    <property type="match status" value="1"/>
</dbReference>
<dbReference type="RefSeq" id="WP_088877428.1">
    <property type="nucleotide sequence ID" value="NZ_CP018308.1"/>
</dbReference>
<proteinExistence type="predicted"/>
<dbReference type="KEGG" id="vsh:BSZ05_15480"/>
<dbReference type="Proteomes" id="UP000197092">
    <property type="component" value="Chromosome 1"/>
</dbReference>
<evidence type="ECO:0000259" key="1">
    <source>
        <dbReference type="Pfam" id="PF13400"/>
    </source>
</evidence>